<evidence type="ECO:0000313" key="1">
    <source>
        <dbReference type="EMBL" id="KFB69520.1"/>
    </source>
</evidence>
<reference evidence="1 2" key="1">
    <citation type="submission" date="2014-07" db="EMBL/GenBank/DDBJ databases">
        <title>Expanding our view of genomic diversity in Candidatus Accumulibacter clades.</title>
        <authorList>
            <person name="Skennerton C.T."/>
            <person name="Barr J.J."/>
            <person name="Slater F.R."/>
            <person name="Bond P.L."/>
            <person name="Tyson G.W."/>
        </authorList>
    </citation>
    <scope>NUCLEOTIDE SEQUENCE [LARGE SCALE GENOMIC DNA]</scope>
    <source>
        <strain evidence="2">SK-01</strain>
    </source>
</reference>
<dbReference type="EMBL" id="JDSS02000013">
    <property type="protein sequence ID" value="KFB69520.1"/>
    <property type="molecule type" value="Genomic_DNA"/>
</dbReference>
<gene>
    <name evidence="1" type="ORF">CAPSK01_000783</name>
</gene>
<organism evidence="1 2">
    <name type="scientific">Candidatus Accumulibacter vicinus</name>
    <dbReference type="NCBI Taxonomy" id="2954382"/>
    <lineage>
        <taxon>Bacteria</taxon>
        <taxon>Pseudomonadati</taxon>
        <taxon>Pseudomonadota</taxon>
        <taxon>Betaproteobacteria</taxon>
        <taxon>Candidatus Accumulibacter</taxon>
    </lineage>
</organism>
<sequence length="99" mass="11299">MRPRAFDRGGKAFQAFTHLRQHRPAFARQLQCARQAVKERKTEVFLKTPDLVADGCGRHGQFLAGILETEMAGRRFEGTQRVQRGQSVSHMEEIFSRIG</sequence>
<comment type="caution">
    <text evidence="1">The sequence shown here is derived from an EMBL/GenBank/DDBJ whole genome shotgun (WGS) entry which is preliminary data.</text>
</comment>
<dbReference type="AlphaFoldDB" id="A0A084Y476"/>
<protein>
    <submittedName>
        <fullName evidence="1">Uncharacterized protein</fullName>
    </submittedName>
</protein>
<dbReference type="Proteomes" id="UP000019812">
    <property type="component" value="Unassembled WGS sequence"/>
</dbReference>
<accession>A0A084Y476</accession>
<proteinExistence type="predicted"/>
<evidence type="ECO:0000313" key="2">
    <source>
        <dbReference type="Proteomes" id="UP000019812"/>
    </source>
</evidence>
<name>A0A084Y476_9PROT</name>